<gene>
    <name evidence="4" type="ORF">GHT07_10890</name>
</gene>
<organism evidence="4 5">
    <name type="scientific">Caenimonas koreensis DSM 17982</name>
    <dbReference type="NCBI Taxonomy" id="1121255"/>
    <lineage>
        <taxon>Bacteria</taxon>
        <taxon>Pseudomonadati</taxon>
        <taxon>Pseudomonadota</taxon>
        <taxon>Betaproteobacteria</taxon>
        <taxon>Burkholderiales</taxon>
        <taxon>Comamonadaceae</taxon>
        <taxon>Caenimonas</taxon>
    </lineage>
</organism>
<feature type="compositionally biased region" description="Basic residues" evidence="1">
    <location>
        <begin position="389"/>
        <end position="398"/>
    </location>
</feature>
<feature type="domain" description="GGDEF" evidence="3">
    <location>
        <begin position="195"/>
        <end position="290"/>
    </location>
</feature>
<dbReference type="InterPro" id="IPR029787">
    <property type="entry name" value="Nucleotide_cyclase"/>
</dbReference>
<feature type="transmembrane region" description="Helical" evidence="2">
    <location>
        <begin position="158"/>
        <end position="178"/>
    </location>
</feature>
<reference evidence="4 5" key="1">
    <citation type="submission" date="2019-11" db="EMBL/GenBank/DDBJ databases">
        <title>Caenimonas koreensis gen. nov., sp. nov., isolated from activated sludge.</title>
        <authorList>
            <person name="Seung H.R."/>
        </authorList>
    </citation>
    <scope>NUCLEOTIDE SEQUENCE [LARGE SCALE GENOMIC DNA]</scope>
    <source>
        <strain evidence="4 5">EMB320</strain>
    </source>
</reference>
<keyword evidence="5" id="KW-1185">Reference proteome</keyword>
<dbReference type="InterPro" id="IPR043128">
    <property type="entry name" value="Rev_trsase/Diguanyl_cyclase"/>
</dbReference>
<feature type="region of interest" description="Disordered" evidence="1">
    <location>
        <begin position="376"/>
        <end position="398"/>
    </location>
</feature>
<dbReference type="Pfam" id="PF00990">
    <property type="entry name" value="GGDEF"/>
    <property type="match status" value="1"/>
</dbReference>
<keyword evidence="2" id="KW-0812">Transmembrane</keyword>
<evidence type="ECO:0000313" key="4">
    <source>
        <dbReference type="EMBL" id="MRD47785.1"/>
    </source>
</evidence>
<dbReference type="Proteomes" id="UP000487350">
    <property type="component" value="Unassembled WGS sequence"/>
</dbReference>
<name>A0A844ATW2_9BURK</name>
<keyword evidence="2" id="KW-1133">Transmembrane helix</keyword>
<feature type="transmembrane region" description="Helical" evidence="2">
    <location>
        <begin position="43"/>
        <end position="68"/>
    </location>
</feature>
<evidence type="ECO:0000256" key="1">
    <source>
        <dbReference type="SAM" id="MobiDB-lite"/>
    </source>
</evidence>
<feature type="transmembrane region" description="Helical" evidence="2">
    <location>
        <begin position="88"/>
        <end position="106"/>
    </location>
</feature>
<dbReference type="RefSeq" id="WP_153585086.1">
    <property type="nucleotide sequence ID" value="NZ_WJBU01000009.1"/>
</dbReference>
<evidence type="ECO:0000313" key="5">
    <source>
        <dbReference type="Proteomes" id="UP000487350"/>
    </source>
</evidence>
<dbReference type="Gene3D" id="3.30.70.270">
    <property type="match status" value="1"/>
</dbReference>
<dbReference type="SUPFAM" id="SSF55073">
    <property type="entry name" value="Nucleotide cyclase"/>
    <property type="match status" value="1"/>
</dbReference>
<feature type="transmembrane region" description="Helical" evidence="2">
    <location>
        <begin position="118"/>
        <end position="138"/>
    </location>
</feature>
<feature type="compositionally biased region" description="Basic and acidic residues" evidence="1">
    <location>
        <begin position="8"/>
        <end position="21"/>
    </location>
</feature>
<sequence>MSKRRTAKGREQPVEPLPAEKRVARRTDNSSVAFRTSRLEPRLVWAIALFTIWSCLVLSPGASVVWLLALYASSIGAWSRLRPAGHQAIMLARAALLLVGAFVLQVSADTGGADGPYFIWPVMVVAVYSLLVSGRWRYALWSLAALEFVVSRAFSGTAPSWQLALAQAGVLAAICFIAHELRQSMDDMENVVEQASTDPTSRLYNDAGFFANGSLIFDDCRRRNRPFTMVLLYSANLRDVADVAGKKAANQLFGQLVRSIDAATPGGSLAARTDAVEFGLALAGMTAVQAGALLEDKFGQPPKVEVTLSDVKLTVMLDSVVAQATADVATLEDMYDRLRAKLLRRSGVDHTKPAEMHSTLQGMLQSDPAIPFHARPTVPMPLGKTPSSKPRRIRPGRA</sequence>
<evidence type="ECO:0000259" key="3">
    <source>
        <dbReference type="Pfam" id="PF00990"/>
    </source>
</evidence>
<protein>
    <submittedName>
        <fullName evidence="4">Diguanylate cyclase</fullName>
    </submittedName>
</protein>
<dbReference type="EMBL" id="WJBU01000009">
    <property type="protein sequence ID" value="MRD47785.1"/>
    <property type="molecule type" value="Genomic_DNA"/>
</dbReference>
<accession>A0A844ATW2</accession>
<dbReference type="OrthoDB" id="8893711at2"/>
<dbReference type="InterPro" id="IPR000160">
    <property type="entry name" value="GGDEF_dom"/>
</dbReference>
<feature type="region of interest" description="Disordered" evidence="1">
    <location>
        <begin position="1"/>
        <end position="21"/>
    </location>
</feature>
<keyword evidence="2" id="KW-0472">Membrane</keyword>
<evidence type="ECO:0000256" key="2">
    <source>
        <dbReference type="SAM" id="Phobius"/>
    </source>
</evidence>
<proteinExistence type="predicted"/>
<comment type="caution">
    <text evidence="4">The sequence shown here is derived from an EMBL/GenBank/DDBJ whole genome shotgun (WGS) entry which is preliminary data.</text>
</comment>
<dbReference type="AlphaFoldDB" id="A0A844ATW2"/>